<dbReference type="Pfam" id="PF01424">
    <property type="entry name" value="R3H"/>
    <property type="match status" value="1"/>
</dbReference>
<dbReference type="PANTHER" id="PTHR35800">
    <property type="entry name" value="PROTEIN JAG"/>
    <property type="match status" value="1"/>
</dbReference>
<dbReference type="CDD" id="cd02644">
    <property type="entry name" value="R3H_jag"/>
    <property type="match status" value="1"/>
</dbReference>
<evidence type="ECO:0000259" key="1">
    <source>
        <dbReference type="PROSITE" id="PS51061"/>
    </source>
</evidence>
<dbReference type="Proteomes" id="UP000177167">
    <property type="component" value="Unassembled WGS sequence"/>
</dbReference>
<comment type="caution">
    <text evidence="2">The sequence shown here is derived from an EMBL/GenBank/DDBJ whole genome shotgun (WGS) entry which is preliminary data.</text>
</comment>
<sequence>MSEANKKLDKDEVQKTIEKMVGFMNIECRVEVKEEPGDSHGEGAVVVSVQTPDNARFLIGKNGQNLQAMEHVLRAILVKDGREGTIVLDVNDYRKSRATFLIDVAKQAVARVRNTQKAEALFPMSAYERRIVHMELAACPDIATESIGVEPQRRIIIKPYP</sequence>
<dbReference type="AlphaFoldDB" id="A0A1F8FCE4"/>
<proteinExistence type="predicted"/>
<dbReference type="GO" id="GO:0003723">
    <property type="term" value="F:RNA binding"/>
    <property type="evidence" value="ECO:0007669"/>
    <property type="project" value="InterPro"/>
</dbReference>
<dbReference type="InterPro" id="IPR036867">
    <property type="entry name" value="R3H_dom_sf"/>
</dbReference>
<dbReference type="SMART" id="SM00393">
    <property type="entry name" value="R3H"/>
    <property type="match status" value="1"/>
</dbReference>
<dbReference type="InterPro" id="IPR001374">
    <property type="entry name" value="R3H_dom"/>
</dbReference>
<evidence type="ECO:0000313" key="3">
    <source>
        <dbReference type="Proteomes" id="UP000177167"/>
    </source>
</evidence>
<reference evidence="2 3" key="1">
    <citation type="journal article" date="2016" name="Nat. Commun.">
        <title>Thousands of microbial genomes shed light on interconnected biogeochemical processes in an aquifer system.</title>
        <authorList>
            <person name="Anantharaman K."/>
            <person name="Brown C.T."/>
            <person name="Hug L.A."/>
            <person name="Sharon I."/>
            <person name="Castelle C.J."/>
            <person name="Probst A.J."/>
            <person name="Thomas B.C."/>
            <person name="Singh A."/>
            <person name="Wilkins M.J."/>
            <person name="Karaoz U."/>
            <person name="Brodie E.L."/>
            <person name="Williams K.H."/>
            <person name="Hubbard S.S."/>
            <person name="Banfield J.F."/>
        </authorList>
    </citation>
    <scope>NUCLEOTIDE SEQUENCE [LARGE SCALE GENOMIC DNA]</scope>
</reference>
<dbReference type="Gene3D" id="3.30.1370.50">
    <property type="entry name" value="R3H-like domain"/>
    <property type="match status" value="1"/>
</dbReference>
<dbReference type="PROSITE" id="PS51061">
    <property type="entry name" value="R3H"/>
    <property type="match status" value="1"/>
</dbReference>
<dbReference type="EMBL" id="MGJP01000022">
    <property type="protein sequence ID" value="OGN09926.1"/>
    <property type="molecule type" value="Genomic_DNA"/>
</dbReference>
<evidence type="ECO:0000313" key="2">
    <source>
        <dbReference type="EMBL" id="OGN09926.1"/>
    </source>
</evidence>
<dbReference type="Gene3D" id="3.30.300.20">
    <property type="match status" value="1"/>
</dbReference>
<protein>
    <recommendedName>
        <fullName evidence="1">R3H domain-containing protein</fullName>
    </recommendedName>
</protein>
<dbReference type="SUPFAM" id="SSF82708">
    <property type="entry name" value="R3H domain"/>
    <property type="match status" value="1"/>
</dbReference>
<dbReference type="InterPro" id="IPR034079">
    <property type="entry name" value="R3H_KhpB"/>
</dbReference>
<name>A0A1F8FCE4_9BACT</name>
<gene>
    <name evidence="2" type="ORF">A3J46_03430</name>
</gene>
<feature type="domain" description="R3H" evidence="1">
    <location>
        <begin position="95"/>
        <end position="161"/>
    </location>
</feature>
<organism evidence="2 3">
    <name type="scientific">Candidatus Yanofskybacteria bacterium RIFCSPHIGHO2_02_FULL_41_11</name>
    <dbReference type="NCBI Taxonomy" id="1802675"/>
    <lineage>
        <taxon>Bacteria</taxon>
        <taxon>Candidatus Yanofskyibacteriota</taxon>
    </lineage>
</organism>
<dbReference type="InterPro" id="IPR015946">
    <property type="entry name" value="KH_dom-like_a/b"/>
</dbReference>
<accession>A0A1F8FCE4</accession>
<dbReference type="InterPro" id="IPR039247">
    <property type="entry name" value="KhpB"/>
</dbReference>
<dbReference type="PANTHER" id="PTHR35800:SF1">
    <property type="entry name" value="RNA-BINDING PROTEIN KHPB"/>
    <property type="match status" value="1"/>
</dbReference>